<name>A0A1V9FKW7_9BACT</name>
<comment type="caution">
    <text evidence="1">The sequence shown here is derived from an EMBL/GenBank/DDBJ whole genome shotgun (WGS) entry which is preliminary data.</text>
</comment>
<accession>A0A1V9FKW7</accession>
<dbReference type="Proteomes" id="UP000192276">
    <property type="component" value="Unassembled WGS sequence"/>
</dbReference>
<evidence type="ECO:0000313" key="1">
    <source>
        <dbReference type="EMBL" id="OQP58988.1"/>
    </source>
</evidence>
<proteinExistence type="predicted"/>
<dbReference type="STRING" id="550983.A4R26_21605"/>
<dbReference type="AlphaFoldDB" id="A0A1V9FKW7"/>
<reference evidence="2" key="1">
    <citation type="submission" date="2016-04" db="EMBL/GenBank/DDBJ databases">
        <authorList>
            <person name="Chen L."/>
            <person name="Zhuang W."/>
            <person name="Wang G."/>
        </authorList>
    </citation>
    <scope>NUCLEOTIDE SEQUENCE [LARGE SCALE GENOMIC DNA]</scope>
    <source>
        <strain evidence="2">208</strain>
    </source>
</reference>
<protein>
    <submittedName>
        <fullName evidence="1">Uncharacterized protein</fullName>
    </submittedName>
</protein>
<evidence type="ECO:0000313" key="2">
    <source>
        <dbReference type="Proteomes" id="UP000192276"/>
    </source>
</evidence>
<gene>
    <name evidence="1" type="ORF">A4R26_21605</name>
</gene>
<organism evidence="1 2">
    <name type="scientific">Niastella populi</name>
    <dbReference type="NCBI Taxonomy" id="550983"/>
    <lineage>
        <taxon>Bacteria</taxon>
        <taxon>Pseudomonadati</taxon>
        <taxon>Bacteroidota</taxon>
        <taxon>Chitinophagia</taxon>
        <taxon>Chitinophagales</taxon>
        <taxon>Chitinophagaceae</taxon>
        <taxon>Niastella</taxon>
    </lineage>
</organism>
<dbReference type="EMBL" id="LWBP01000185">
    <property type="protein sequence ID" value="OQP58988.1"/>
    <property type="molecule type" value="Genomic_DNA"/>
</dbReference>
<keyword evidence="2" id="KW-1185">Reference proteome</keyword>
<sequence>MGFVVLRPGGKSHSAACLRTQLTPGFKQFIQPKPQPDFPLRNNRYLEVTCITSGKHEMETTSI</sequence>